<dbReference type="Pfam" id="PF13689">
    <property type="entry name" value="DUF4154"/>
    <property type="match status" value="1"/>
</dbReference>
<feature type="chain" id="PRO_5046587049" evidence="1">
    <location>
        <begin position="26"/>
        <end position="176"/>
    </location>
</feature>
<organism evidence="2 3">
    <name type="scientific">Telluria mixta</name>
    <dbReference type="NCBI Taxonomy" id="34071"/>
    <lineage>
        <taxon>Bacteria</taxon>
        <taxon>Pseudomonadati</taxon>
        <taxon>Pseudomonadota</taxon>
        <taxon>Betaproteobacteria</taxon>
        <taxon>Burkholderiales</taxon>
        <taxon>Oxalobacteraceae</taxon>
        <taxon>Telluria group</taxon>
        <taxon>Telluria</taxon>
    </lineage>
</organism>
<name>A0ABT2C0H5_9BURK</name>
<protein>
    <submittedName>
        <fullName evidence="2">YfiR family protein</fullName>
    </submittedName>
</protein>
<evidence type="ECO:0000313" key="3">
    <source>
        <dbReference type="Proteomes" id="UP001165263"/>
    </source>
</evidence>
<gene>
    <name evidence="2" type="ORF">NX786_16200</name>
</gene>
<dbReference type="Proteomes" id="UP001165263">
    <property type="component" value="Unassembled WGS sequence"/>
</dbReference>
<reference evidence="2" key="1">
    <citation type="submission" date="2022-08" db="EMBL/GenBank/DDBJ databases">
        <title>Reclassification of Massilia species as members of the genera Telluria, Duganella, Pseudoduganella, Mokoshia gen. nov. and Zemynaea gen. nov. using orthogonal and non-orthogonal genome-based approaches.</title>
        <authorList>
            <person name="Bowman J.P."/>
        </authorList>
    </citation>
    <scope>NUCLEOTIDE SEQUENCE</scope>
    <source>
        <strain evidence="2">LMG 11547</strain>
    </source>
</reference>
<dbReference type="RefSeq" id="WP_259449971.1">
    <property type="nucleotide sequence ID" value="NZ_CP119520.1"/>
</dbReference>
<keyword evidence="1" id="KW-0732">Signal</keyword>
<dbReference type="EMBL" id="JANUHC010000005">
    <property type="protein sequence ID" value="MCS0630877.1"/>
    <property type="molecule type" value="Genomic_DNA"/>
</dbReference>
<proteinExistence type="predicted"/>
<evidence type="ECO:0000313" key="2">
    <source>
        <dbReference type="EMBL" id="MCS0630877.1"/>
    </source>
</evidence>
<evidence type="ECO:0000256" key="1">
    <source>
        <dbReference type="SAM" id="SignalP"/>
    </source>
</evidence>
<sequence length="176" mass="18588">MMRPGLARLLLLCCLLLPAAAQAQAQPQAADEYAAKAAFIYNIAQFSTLPNMNGVVRLCVLGRDPFGSALATLEGKPLGNARLSIVYPHSGPEALMQCHILYISASESDDMTALADSARAAGVLTIADTRGAARKGVMLELVLDDRRIAFEFNGAAARGAGVVLSSKVLRLARAIY</sequence>
<accession>A0ABT2C0H5</accession>
<keyword evidence="3" id="KW-1185">Reference proteome</keyword>
<comment type="caution">
    <text evidence="2">The sequence shown here is derived from an EMBL/GenBank/DDBJ whole genome shotgun (WGS) entry which is preliminary data.</text>
</comment>
<feature type="signal peptide" evidence="1">
    <location>
        <begin position="1"/>
        <end position="25"/>
    </location>
</feature>
<dbReference type="InterPro" id="IPR025293">
    <property type="entry name" value="YfiR/HmsC-like"/>
</dbReference>